<dbReference type="SUPFAM" id="SSF51679">
    <property type="entry name" value="Bacterial luciferase-like"/>
    <property type="match status" value="1"/>
</dbReference>
<dbReference type="RefSeq" id="WP_350271024.1">
    <property type="nucleotide sequence ID" value="NZ_CP158281.1"/>
</dbReference>
<keyword evidence="3" id="KW-0560">Oxidoreductase</keyword>
<proteinExistence type="predicted"/>
<protein>
    <recommendedName>
        <fullName evidence="6">LLM class flavin-dependent oxidoreductase</fullName>
    </recommendedName>
</protein>
<evidence type="ECO:0000256" key="1">
    <source>
        <dbReference type="ARBA" id="ARBA00022630"/>
    </source>
</evidence>
<dbReference type="PANTHER" id="PTHR30011:SF16">
    <property type="entry name" value="C2H2 FINGER DOMAIN TRANSCRIPTION FACTOR (EUROFUNG)-RELATED"/>
    <property type="match status" value="1"/>
</dbReference>
<dbReference type="Gene3D" id="3.20.20.30">
    <property type="entry name" value="Luciferase-like domain"/>
    <property type="match status" value="1"/>
</dbReference>
<dbReference type="InterPro" id="IPR036661">
    <property type="entry name" value="Luciferase-like_sf"/>
</dbReference>
<gene>
    <name evidence="5" type="ORF">AAFP32_05845</name>
</gene>
<dbReference type="KEGG" id="bkr:AAFP32_05845"/>
<evidence type="ECO:0008006" key="6">
    <source>
        <dbReference type="Google" id="ProtNLM"/>
    </source>
</evidence>
<keyword evidence="4" id="KW-0503">Monooxygenase</keyword>
<dbReference type="PANTHER" id="PTHR30011">
    <property type="entry name" value="ALKANESULFONATE MONOOXYGENASE-RELATED"/>
    <property type="match status" value="1"/>
</dbReference>
<organism evidence="5">
    <name type="scientific">Brevibacterium koreense</name>
    <dbReference type="NCBI Taxonomy" id="3140787"/>
    <lineage>
        <taxon>Bacteria</taxon>
        <taxon>Bacillati</taxon>
        <taxon>Actinomycetota</taxon>
        <taxon>Actinomycetes</taxon>
        <taxon>Micrococcales</taxon>
        <taxon>Brevibacteriaceae</taxon>
        <taxon>Brevibacterium</taxon>
    </lineage>
</organism>
<evidence type="ECO:0000256" key="2">
    <source>
        <dbReference type="ARBA" id="ARBA00022643"/>
    </source>
</evidence>
<dbReference type="EMBL" id="CP158281">
    <property type="protein sequence ID" value="XBV90249.1"/>
    <property type="molecule type" value="Genomic_DNA"/>
</dbReference>
<reference evidence="5" key="1">
    <citation type="submission" date="2024-06" db="EMBL/GenBank/DDBJ databases">
        <title>Brevibacterium koreense sp. nov., isolated from jogae-jeotgal, a Korean fermented seafood.</title>
        <authorList>
            <person name="Whon T.W."/>
            <person name="Nam S."/>
            <person name="Kim Y."/>
        </authorList>
    </citation>
    <scope>NUCLEOTIDE SEQUENCE</scope>
    <source>
        <strain evidence="5">CBA3109</strain>
    </source>
</reference>
<dbReference type="GO" id="GO:0016705">
    <property type="term" value="F:oxidoreductase activity, acting on paired donors, with incorporation or reduction of molecular oxygen"/>
    <property type="evidence" value="ECO:0007669"/>
    <property type="project" value="InterPro"/>
</dbReference>
<name>A0AAU7UNR6_9MICO</name>
<accession>A0AAU7UNR6</accession>
<evidence type="ECO:0000256" key="3">
    <source>
        <dbReference type="ARBA" id="ARBA00023002"/>
    </source>
</evidence>
<sequence length="185" mass="19862">MKIFALATAIVDGTEEAAELRLADYTRYVDTESALSLFGGWTGVDLSGTKPDDPLEHVATEANQFALASFTTLAGDRTWTIRNLAEFVAIGGRGPVITSSPATIADELERWMSEADIDGFNIAAAVRPADAERFTKYVSPELRRRGLLPEPVECATAREQLTGQGPHLADDHKGAGFRLGANALV</sequence>
<keyword evidence="1" id="KW-0285">Flavoprotein</keyword>
<evidence type="ECO:0000313" key="5">
    <source>
        <dbReference type="EMBL" id="XBV90249.1"/>
    </source>
</evidence>
<keyword evidence="2" id="KW-0288">FMN</keyword>
<dbReference type="GO" id="GO:0004497">
    <property type="term" value="F:monooxygenase activity"/>
    <property type="evidence" value="ECO:0007669"/>
    <property type="project" value="UniProtKB-KW"/>
</dbReference>
<dbReference type="AlphaFoldDB" id="A0AAU7UNR6"/>
<dbReference type="InterPro" id="IPR051260">
    <property type="entry name" value="Diverse_substr_monoxygenases"/>
</dbReference>
<evidence type="ECO:0000256" key="4">
    <source>
        <dbReference type="ARBA" id="ARBA00023033"/>
    </source>
</evidence>